<dbReference type="InterPro" id="IPR002318">
    <property type="entry name" value="Ala-tRNA-lgiase_IIc"/>
</dbReference>
<dbReference type="FunFam" id="3.10.310.40:FF:000001">
    <property type="entry name" value="Alanine--tRNA ligase"/>
    <property type="match status" value="1"/>
</dbReference>
<evidence type="ECO:0000256" key="8">
    <source>
        <dbReference type="ARBA" id="ARBA00022884"/>
    </source>
</evidence>
<dbReference type="InterPro" id="IPR050058">
    <property type="entry name" value="Ala-tRNA_ligase"/>
</dbReference>
<keyword evidence="9 11" id="KW-0648">Protein biosynthesis</keyword>
<dbReference type="CDD" id="cd00673">
    <property type="entry name" value="AlaRS_core"/>
    <property type="match status" value="1"/>
</dbReference>
<evidence type="ECO:0000256" key="9">
    <source>
        <dbReference type="ARBA" id="ARBA00022917"/>
    </source>
</evidence>
<dbReference type="Pfam" id="PF07973">
    <property type="entry name" value="tRNA_SAD"/>
    <property type="match status" value="1"/>
</dbReference>
<evidence type="ECO:0000256" key="6">
    <source>
        <dbReference type="ARBA" id="ARBA00022833"/>
    </source>
</evidence>
<proteinExistence type="inferred from homology"/>
<dbReference type="GO" id="GO:0005524">
    <property type="term" value="F:ATP binding"/>
    <property type="evidence" value="ECO:0007669"/>
    <property type="project" value="UniProtKB-UniRule"/>
</dbReference>
<dbReference type="KEGG" id="uam:UABAM_06375"/>
<dbReference type="EC" id="6.1.1.7" evidence="11"/>
<dbReference type="HAMAP" id="MF_00036_B">
    <property type="entry name" value="Ala_tRNA_synth_B"/>
    <property type="match status" value="1"/>
</dbReference>
<keyword evidence="6 11" id="KW-0862">Zinc</keyword>
<evidence type="ECO:0000256" key="10">
    <source>
        <dbReference type="ARBA" id="ARBA00023146"/>
    </source>
</evidence>
<comment type="similarity">
    <text evidence="1 11">Belongs to the class-II aminoacyl-tRNA synthetase family.</text>
</comment>
<dbReference type="InterPro" id="IPR018163">
    <property type="entry name" value="Thr/Ala-tRNA-synth_IIc_edit"/>
</dbReference>
<evidence type="ECO:0000256" key="5">
    <source>
        <dbReference type="ARBA" id="ARBA00022741"/>
    </source>
</evidence>
<dbReference type="OrthoDB" id="9803884at2"/>
<dbReference type="EMBL" id="AP019860">
    <property type="protein sequence ID" value="BBM87959.1"/>
    <property type="molecule type" value="Genomic_DNA"/>
</dbReference>
<evidence type="ECO:0000256" key="3">
    <source>
        <dbReference type="ARBA" id="ARBA00022598"/>
    </source>
</evidence>
<dbReference type="FunFam" id="3.30.930.10:FF:000011">
    <property type="entry name" value="Alanine--tRNA ligase, cytoplasmic"/>
    <property type="match status" value="1"/>
</dbReference>
<dbReference type="Gene3D" id="3.10.310.40">
    <property type="match status" value="1"/>
</dbReference>
<dbReference type="InterPro" id="IPR023033">
    <property type="entry name" value="Ala_tRNA_ligase_euk/bac"/>
</dbReference>
<dbReference type="FunFam" id="3.30.980.10:FF:000004">
    <property type="entry name" value="Alanine--tRNA ligase, cytoplasmic"/>
    <property type="match status" value="1"/>
</dbReference>
<dbReference type="SMART" id="SM00863">
    <property type="entry name" value="tRNA_SAD"/>
    <property type="match status" value="1"/>
</dbReference>
<evidence type="ECO:0000256" key="4">
    <source>
        <dbReference type="ARBA" id="ARBA00022723"/>
    </source>
</evidence>
<dbReference type="GO" id="GO:0004813">
    <property type="term" value="F:alanine-tRNA ligase activity"/>
    <property type="evidence" value="ECO:0007669"/>
    <property type="project" value="UniProtKB-UniRule"/>
</dbReference>
<dbReference type="SUPFAM" id="SSF50447">
    <property type="entry name" value="Translation proteins"/>
    <property type="match status" value="1"/>
</dbReference>
<dbReference type="PANTHER" id="PTHR11777:SF9">
    <property type="entry name" value="ALANINE--TRNA LIGASE, CYTOPLASMIC"/>
    <property type="match status" value="1"/>
</dbReference>
<dbReference type="PANTHER" id="PTHR11777">
    <property type="entry name" value="ALANYL-TRNA SYNTHETASE"/>
    <property type="match status" value="1"/>
</dbReference>
<evidence type="ECO:0000256" key="7">
    <source>
        <dbReference type="ARBA" id="ARBA00022840"/>
    </source>
</evidence>
<evidence type="ECO:0000256" key="2">
    <source>
        <dbReference type="ARBA" id="ARBA00022555"/>
    </source>
</evidence>
<dbReference type="GO" id="GO:0008270">
    <property type="term" value="F:zinc ion binding"/>
    <property type="evidence" value="ECO:0007669"/>
    <property type="project" value="UniProtKB-UniRule"/>
</dbReference>
<evidence type="ECO:0000256" key="12">
    <source>
        <dbReference type="SAM" id="Coils"/>
    </source>
</evidence>
<dbReference type="GO" id="GO:0000049">
    <property type="term" value="F:tRNA binding"/>
    <property type="evidence" value="ECO:0007669"/>
    <property type="project" value="UniProtKB-KW"/>
</dbReference>
<dbReference type="InterPro" id="IPR012947">
    <property type="entry name" value="tRNA_SAD"/>
</dbReference>
<dbReference type="InterPro" id="IPR009000">
    <property type="entry name" value="Transl_B-barrel_sf"/>
</dbReference>
<feature type="domain" description="Alanyl-transfer RNA synthetases family profile" evidence="13">
    <location>
        <begin position="2"/>
        <end position="711"/>
    </location>
</feature>
<dbReference type="InterPro" id="IPR018164">
    <property type="entry name" value="Ala-tRNA-synth_IIc_N"/>
</dbReference>
<sequence>MKTSMEIRNQFLDFFASKDHKIVDSAPIVNHGDPTLFFCNAGMNQFKDIFLGTRQTSDKRVANTQKCLRVSGKHNDLDVVGRDTYHHTFFEMLGNWSFGDYFKKDAISWAWEFLTKVLEIPQERLWVTVFGGDEQDGVPADEEASTLWHEVAGVPKERILPFGKGDNFWEMGKSGPCGPCSEIHIDRGETIGDLALATDPKLGVNGENDRFIEIWNLVFIEYNRNEDGGLESLPAKHVDTGMGFERLVAYLQDKKSNYDTDLLAPIIQETENLCSMKYSAQDTLLSDVAFRVIADHIRAITIAFADGGLPGNKGSGFVLRRILRRAALFAKEYLNTSDAFLHKLVPCVGKIYADIFPEILQQQDHIMLVIKSEEESFSKVLENGTSLFNKLLEETKSKNLKEISGTKAYSLYETHGFPVDLIELMAEQNEVTINHKEWKKAEEKHRELSKDKEFDYNFSMTEIEGLPATKFNGYGKLSGQAKLLKLIGTDKIILDRTTFYAESGGQVSDTGTITGKNFAFQVDDTQKHGEIYVHYGQLVEGNLSQLPRWVSTHVDKQRRRKIMANHTATHLLHSALHRVLGEHAVQRGSEVSPERLRFDVSHPQKITQEQVLSIERIVNEAIAQNTRVSRRICSLDEAKSKGAMALFGEKYGEKVRVVSISNYSMELCGGTHVHYTGNIGCFKITSEGAVQAGVRRIEAVTRGIAIENIQEKNILLDKVQTQLKVGEEQVLEKISQMQDEIKELRKTQKQFEQQQVKIQRDALLQQASDINGVKFVFATLPEAKVENLRDMADLMRKSSTPCAGVISCEKNGKLPLVVFVSDHLADHPKLHAGELLKKVCDLLGGGGNAKRKDFAQGQAIKINQINEAQDLARDYITAATE</sequence>
<dbReference type="Gene3D" id="3.30.930.10">
    <property type="entry name" value="Bira Bifunctional Protein, Domain 2"/>
    <property type="match status" value="1"/>
</dbReference>
<accession>A0A5S9ITS7</accession>
<feature type="coiled-coil region" evidence="12">
    <location>
        <begin position="727"/>
        <end position="761"/>
    </location>
</feature>
<evidence type="ECO:0000313" key="14">
    <source>
        <dbReference type="EMBL" id="BBM87959.1"/>
    </source>
</evidence>
<dbReference type="PRINTS" id="PR00980">
    <property type="entry name" value="TRNASYNTHALA"/>
</dbReference>
<dbReference type="Gene3D" id="3.30.54.20">
    <property type="match status" value="1"/>
</dbReference>
<gene>
    <name evidence="11" type="primary">alaS</name>
    <name evidence="14" type="ORF">UABAM_06375</name>
</gene>
<comment type="domain">
    <text evidence="11">Consists of three domains; the N-terminal catalytic domain, the editing domain and the C-terminal C-Ala domain. The editing domain removes incorrectly charged amino acids, while the C-Ala domain, along with tRNA(Ala), serves as a bridge to cooperatively bring together the editing and aminoacylation centers thus stimulating deacylation of misacylated tRNAs.</text>
</comment>
<feature type="binding site" evidence="11">
    <location>
        <position position="566"/>
    </location>
    <ligand>
        <name>Zn(2+)</name>
        <dbReference type="ChEBI" id="CHEBI:29105"/>
    </ligand>
</feature>
<keyword evidence="10 11" id="KW-0030">Aminoacyl-tRNA synthetase</keyword>
<dbReference type="Pfam" id="PF01411">
    <property type="entry name" value="tRNA-synt_2c"/>
    <property type="match status" value="1"/>
</dbReference>
<evidence type="ECO:0000256" key="11">
    <source>
        <dbReference type="HAMAP-Rule" id="MF_00036"/>
    </source>
</evidence>
<keyword evidence="4 11" id="KW-0479">Metal-binding</keyword>
<keyword evidence="3 11" id="KW-0436">Ligase</keyword>
<name>A0A5S9ITS7_UABAM</name>
<keyword evidence="8 11" id="KW-0694">RNA-binding</keyword>
<keyword evidence="12" id="KW-0175">Coiled coil</keyword>
<dbReference type="AlphaFoldDB" id="A0A5S9ITS7"/>
<keyword evidence="11" id="KW-0963">Cytoplasm</keyword>
<feature type="binding site" evidence="11">
    <location>
        <position position="668"/>
    </location>
    <ligand>
        <name>Zn(2+)</name>
        <dbReference type="ChEBI" id="CHEBI:29105"/>
    </ligand>
</feature>
<dbReference type="NCBIfam" id="TIGR00344">
    <property type="entry name" value="alaS"/>
    <property type="match status" value="1"/>
</dbReference>
<reference evidence="14 15" key="1">
    <citation type="submission" date="2019-08" db="EMBL/GenBank/DDBJ databases">
        <title>Complete genome sequence of Candidatus Uab amorphum.</title>
        <authorList>
            <person name="Shiratori T."/>
            <person name="Suzuki S."/>
            <person name="Kakizawa Y."/>
            <person name="Ishida K."/>
        </authorList>
    </citation>
    <scope>NUCLEOTIDE SEQUENCE [LARGE SCALE GENOMIC DNA]</scope>
    <source>
        <strain evidence="14 15">SRT547</strain>
    </source>
</reference>
<protein>
    <recommendedName>
        <fullName evidence="11">Alanine--tRNA ligase</fullName>
        <ecNumber evidence="11">6.1.1.7</ecNumber>
    </recommendedName>
    <alternativeName>
        <fullName evidence="11">Alanyl-tRNA synthetase</fullName>
        <shortName evidence="11">AlaRS</shortName>
    </alternativeName>
</protein>
<evidence type="ECO:0000313" key="15">
    <source>
        <dbReference type="Proteomes" id="UP000326354"/>
    </source>
</evidence>
<comment type="function">
    <text evidence="11">Catalyzes the attachment of alanine to tRNA(Ala) in a two-step reaction: alanine is first activated by ATP to form Ala-AMP and then transferred to the acceptor end of tRNA(Ala). Also edits incorrectly charged Ser-tRNA(Ala) and Gly-tRNA(Ala) via its editing domain.</text>
</comment>
<keyword evidence="7 11" id="KW-0067">ATP-binding</keyword>
<dbReference type="FunFam" id="3.30.54.20:FF:000001">
    <property type="entry name" value="Alanine--tRNA ligase"/>
    <property type="match status" value="1"/>
</dbReference>
<organism evidence="14 15">
    <name type="scientific">Uabimicrobium amorphum</name>
    <dbReference type="NCBI Taxonomy" id="2596890"/>
    <lineage>
        <taxon>Bacteria</taxon>
        <taxon>Pseudomonadati</taxon>
        <taxon>Planctomycetota</taxon>
        <taxon>Candidatus Uabimicrobiia</taxon>
        <taxon>Candidatus Uabimicrobiales</taxon>
        <taxon>Candidatus Uabimicrobiaceae</taxon>
        <taxon>Candidatus Uabimicrobium</taxon>
    </lineage>
</organism>
<dbReference type="Gene3D" id="3.30.980.10">
    <property type="entry name" value="Threonyl-trna Synthetase, Chain A, domain 2"/>
    <property type="match status" value="1"/>
</dbReference>
<feature type="binding site" evidence="11">
    <location>
        <position position="672"/>
    </location>
    <ligand>
        <name>Zn(2+)</name>
        <dbReference type="ChEBI" id="CHEBI:29105"/>
    </ligand>
</feature>
<dbReference type="Gene3D" id="2.40.30.130">
    <property type="match status" value="1"/>
</dbReference>
<keyword evidence="5 11" id="KW-0547">Nucleotide-binding</keyword>
<feature type="binding site" evidence="11">
    <location>
        <position position="570"/>
    </location>
    <ligand>
        <name>Zn(2+)</name>
        <dbReference type="ChEBI" id="CHEBI:29105"/>
    </ligand>
</feature>
<dbReference type="RefSeq" id="WP_151971999.1">
    <property type="nucleotide sequence ID" value="NZ_AP019860.1"/>
</dbReference>
<dbReference type="InterPro" id="IPR018162">
    <property type="entry name" value="Ala-tRNA-ligase_IIc_anticod-bd"/>
</dbReference>
<dbReference type="Proteomes" id="UP000326354">
    <property type="component" value="Chromosome"/>
</dbReference>
<dbReference type="SUPFAM" id="SSF101353">
    <property type="entry name" value="Putative anticodon-binding domain of alanyl-tRNA synthetase (AlaRS)"/>
    <property type="match status" value="1"/>
</dbReference>
<comment type="cofactor">
    <cofactor evidence="11">
        <name>Zn(2+)</name>
        <dbReference type="ChEBI" id="CHEBI:29105"/>
    </cofactor>
    <text evidence="11">Binds 1 zinc ion per subunit.</text>
</comment>
<dbReference type="GO" id="GO:0006419">
    <property type="term" value="P:alanyl-tRNA aminoacylation"/>
    <property type="evidence" value="ECO:0007669"/>
    <property type="project" value="UniProtKB-UniRule"/>
</dbReference>
<dbReference type="GO" id="GO:0005737">
    <property type="term" value="C:cytoplasm"/>
    <property type="evidence" value="ECO:0007669"/>
    <property type="project" value="UniProtKB-SubCell"/>
</dbReference>
<keyword evidence="2 11" id="KW-0820">tRNA-binding</keyword>
<dbReference type="InterPro" id="IPR045864">
    <property type="entry name" value="aa-tRNA-synth_II/BPL/LPL"/>
</dbReference>
<evidence type="ECO:0000256" key="1">
    <source>
        <dbReference type="ARBA" id="ARBA00008226"/>
    </source>
</evidence>
<dbReference type="SUPFAM" id="SSF55681">
    <property type="entry name" value="Class II aaRS and biotin synthetases"/>
    <property type="match status" value="1"/>
</dbReference>
<dbReference type="PROSITE" id="PS50860">
    <property type="entry name" value="AA_TRNA_LIGASE_II_ALA"/>
    <property type="match status" value="1"/>
</dbReference>
<dbReference type="SUPFAM" id="SSF55186">
    <property type="entry name" value="ThrRS/AlaRS common domain"/>
    <property type="match status" value="1"/>
</dbReference>
<evidence type="ECO:0000259" key="13">
    <source>
        <dbReference type="PROSITE" id="PS50860"/>
    </source>
</evidence>
<keyword evidence="15" id="KW-1185">Reference proteome</keyword>
<dbReference type="GO" id="GO:0002161">
    <property type="term" value="F:aminoacyl-tRNA deacylase activity"/>
    <property type="evidence" value="ECO:0007669"/>
    <property type="project" value="TreeGrafter"/>
</dbReference>
<comment type="catalytic activity">
    <reaction evidence="11">
        <text>tRNA(Ala) + L-alanine + ATP = L-alanyl-tRNA(Ala) + AMP + diphosphate</text>
        <dbReference type="Rhea" id="RHEA:12540"/>
        <dbReference type="Rhea" id="RHEA-COMP:9657"/>
        <dbReference type="Rhea" id="RHEA-COMP:9923"/>
        <dbReference type="ChEBI" id="CHEBI:30616"/>
        <dbReference type="ChEBI" id="CHEBI:33019"/>
        <dbReference type="ChEBI" id="CHEBI:57972"/>
        <dbReference type="ChEBI" id="CHEBI:78442"/>
        <dbReference type="ChEBI" id="CHEBI:78497"/>
        <dbReference type="ChEBI" id="CHEBI:456215"/>
        <dbReference type="EC" id="6.1.1.7"/>
    </reaction>
</comment>
<dbReference type="Gene3D" id="6.10.250.550">
    <property type="match status" value="1"/>
</dbReference>
<dbReference type="InterPro" id="IPR018165">
    <property type="entry name" value="Ala-tRNA-synth_IIc_core"/>
</dbReference>
<comment type="subcellular location">
    <subcellularLocation>
        <location evidence="11">Cytoplasm</location>
    </subcellularLocation>
</comment>